<reference evidence="4" key="1">
    <citation type="journal article" date="2019" name="Int. J. Syst. Evol. Microbiol.">
        <title>The Global Catalogue of Microorganisms (GCM) 10K type strain sequencing project: providing services to taxonomists for standard genome sequencing and annotation.</title>
        <authorList>
            <consortium name="The Broad Institute Genomics Platform"/>
            <consortium name="The Broad Institute Genome Sequencing Center for Infectious Disease"/>
            <person name="Wu L."/>
            <person name="Ma J."/>
        </authorList>
    </citation>
    <scope>NUCLEOTIDE SEQUENCE [LARGE SCALE GENOMIC DNA]</scope>
    <source>
        <strain evidence="4">KCTC 42087</strain>
    </source>
</reference>
<evidence type="ECO:0000313" key="4">
    <source>
        <dbReference type="Proteomes" id="UP001596074"/>
    </source>
</evidence>
<dbReference type="Proteomes" id="UP001596074">
    <property type="component" value="Unassembled WGS sequence"/>
</dbReference>
<protein>
    <submittedName>
        <fullName evidence="3">DUF4132 domain-containing protein</fullName>
    </submittedName>
</protein>
<proteinExistence type="predicted"/>
<gene>
    <name evidence="3" type="ORF">ACFPZN_01730</name>
</gene>
<name>A0ABW0ZPR8_9ACTN</name>
<dbReference type="EMBL" id="JBHSON010000002">
    <property type="protein sequence ID" value="MFC5744327.1"/>
    <property type="molecule type" value="Genomic_DNA"/>
</dbReference>
<feature type="region of interest" description="Disordered" evidence="1">
    <location>
        <begin position="19"/>
        <end position="39"/>
    </location>
</feature>
<keyword evidence="4" id="KW-1185">Reference proteome</keyword>
<dbReference type="Pfam" id="PF13569">
    <property type="entry name" value="DUF4132"/>
    <property type="match status" value="1"/>
</dbReference>
<accession>A0ABW0ZPR8</accession>
<evidence type="ECO:0000313" key="3">
    <source>
        <dbReference type="EMBL" id="MFC5744327.1"/>
    </source>
</evidence>
<sequence>MINASEIDETTFVMPDSWLGARHPRRDRPGVPRLAAPDEAAAEHARSLVDQARDLIEEVIALPGTVPELADAARAHLKGDPNPLGAATVAFVATFPARPMDRTGQPVAAPDAWVIDHGVAFAVAAYADFAGIWADGRTVREPAPGEPFRDVFRWTGVRYRNANEHRAGWWLNRTPVKWLRTLLAAAPDDVYSEAVECLEARRGHQLQRLITAYLVPTRDDWVDDLCANTEPSATETFQRWMPFCALGGPHQPAELGLRLDAGHGIDVIASLIDGVGPEAAVPLLADAVDRSAVGYDAPPPQDILLTFPLDEAFQALIDRGPDLDVGPALVAAARRYPARAMRLLPRSKAPRAADLLNAHVRVHPSLAETVLPGLPAEAGARVREILDATTRFPSATDLPPLLVAPPWTRPKAKPVVIRDLPMPGLRATAWEPGERESWAAEAEHKPDHLIEEWAEEFDKISSFHQAAVLMNGSDELARPLLARWEPGAIWHVNRFILAIVARFGADAADCALFIARRDKAADGAALMPLLSDEIARTMADWLVRRKKLDKTARAWFARHGLAAVPALVPDALGKAGPARRAAEGALRMLAERHGRAPIVEAARRHGDKAADAIEAMLPDGPLDNVPAKVPAVGWVDPRMLPRILLRDRAQTLPDDAVGHVLTMLAMSKPREVYAGVRVVRELCDPASLAEFGWALFRWWELCGADSRENWAFTQLGLTGDDGTVRRLTPLIRAWPGDGGHARAVTGLDVLAAIGTGSALIHLHSISQRVKFKGLKARAREKIEEVAAGLELTGDQLADRLVPDFGLAASGTMLLDYGPRRFVIGFDESLRPTVADEDGRPRRSLPKPGKGDDPELAPAAYKRFSDLKKDVRTAAADQLTRFRTAMVTGRRWPGGEFREFLVAHPLVGHIVRRLVWVAENGEGATAAFRVAEDGTYANAVDDTVTLPETARIGVAHPIDLGDDLSAWKELFADYEILQPFPQLEHPVHTLDEDERDAGRLTRFEGLEVPAGALLGLVRRGWERGAPMDAGIEHWISRRVADDRHLVLTLDPGMSIGMPDENGPQTLVDVRLAQHPYHYRRDEPTSLRFGDLDPIVASELLDDLIQLKGSAE</sequence>
<dbReference type="InterPro" id="IPR025406">
    <property type="entry name" value="DUF4132"/>
</dbReference>
<dbReference type="RefSeq" id="WP_378279394.1">
    <property type="nucleotide sequence ID" value="NZ_JBHSON010000002.1"/>
</dbReference>
<evidence type="ECO:0000259" key="2">
    <source>
        <dbReference type="Pfam" id="PF13569"/>
    </source>
</evidence>
<comment type="caution">
    <text evidence="3">The sequence shown here is derived from an EMBL/GenBank/DDBJ whole genome shotgun (WGS) entry which is preliminary data.</text>
</comment>
<feature type="region of interest" description="Disordered" evidence="1">
    <location>
        <begin position="833"/>
        <end position="855"/>
    </location>
</feature>
<organism evidence="3 4">
    <name type="scientific">Actinomadura rugatobispora</name>
    <dbReference type="NCBI Taxonomy" id="1994"/>
    <lineage>
        <taxon>Bacteria</taxon>
        <taxon>Bacillati</taxon>
        <taxon>Actinomycetota</taxon>
        <taxon>Actinomycetes</taxon>
        <taxon>Streptosporangiales</taxon>
        <taxon>Thermomonosporaceae</taxon>
        <taxon>Actinomadura</taxon>
    </lineage>
</organism>
<evidence type="ECO:0000256" key="1">
    <source>
        <dbReference type="SAM" id="MobiDB-lite"/>
    </source>
</evidence>
<feature type="domain" description="DUF4132" evidence="2">
    <location>
        <begin position="838"/>
        <end position="1020"/>
    </location>
</feature>